<dbReference type="RefSeq" id="WP_112653421.1">
    <property type="nucleotide sequence ID" value="NZ_CP043451.1"/>
</dbReference>
<evidence type="ECO:0000313" key="2">
    <source>
        <dbReference type="EMBL" id="QEM06454.1"/>
    </source>
</evidence>
<dbReference type="AlphaFoldDB" id="A0AAE6MKH7"/>
<protein>
    <submittedName>
        <fullName evidence="2">Uncharacterized protein</fullName>
    </submittedName>
</protein>
<proteinExistence type="predicted"/>
<feature type="transmembrane region" description="Helical" evidence="1">
    <location>
        <begin position="79"/>
        <end position="97"/>
    </location>
</feature>
<gene>
    <name evidence="2" type="ORF">DIU31_024145</name>
    <name evidence="3" type="ORF">J3L21_03300</name>
</gene>
<name>A0AAE6MKH7_9SPHI</name>
<dbReference type="EMBL" id="CP071880">
    <property type="protein sequence ID" value="QTE51018.1"/>
    <property type="molecule type" value="Genomic_DNA"/>
</dbReference>
<feature type="transmembrane region" description="Helical" evidence="1">
    <location>
        <begin position="12"/>
        <end position="30"/>
    </location>
</feature>
<reference evidence="2 4" key="1">
    <citation type="submission" date="2019-08" db="EMBL/GenBank/DDBJ databases">
        <title>Comparative genome analysis confer to the adaptation heavy metal polluted environment.</title>
        <authorList>
            <person name="Li Y."/>
        </authorList>
    </citation>
    <scope>NUCLEOTIDE SEQUENCE [LARGE SCALE GENOMIC DNA]</scope>
    <source>
        <strain evidence="2 4">P2</strain>
    </source>
</reference>
<reference evidence="3 5" key="2">
    <citation type="submission" date="2021-03" db="EMBL/GenBank/DDBJ databases">
        <title>Mucilaginibacter strains isolated from gold and copper mining confer multi heavy-metal resistance.</title>
        <authorList>
            <person name="Li Y."/>
        </authorList>
    </citation>
    <scope>NUCLEOTIDE SEQUENCE [LARGE SCALE GENOMIC DNA]</scope>
    <source>
        <strain evidence="3 5">P2-4</strain>
    </source>
</reference>
<dbReference type="Proteomes" id="UP000250557">
    <property type="component" value="Chromosome"/>
</dbReference>
<sequence length="123" mass="14142">MLGYASKQLNTLLLLVVYLFVVITHIFFVPRHAHISAKTKSGYNSIFKRKIDDGFATKLALLKRTDKTVLNDKKNANSLILFYAGAFLMLFLGNLRFSKAPVLSWFNFLYFPAYRPFISSLRI</sequence>
<organism evidence="2 4">
    <name type="scientific">Mucilaginibacter rubeus</name>
    <dbReference type="NCBI Taxonomy" id="2027860"/>
    <lineage>
        <taxon>Bacteria</taxon>
        <taxon>Pseudomonadati</taxon>
        <taxon>Bacteroidota</taxon>
        <taxon>Sphingobacteriia</taxon>
        <taxon>Sphingobacteriales</taxon>
        <taxon>Sphingobacteriaceae</taxon>
        <taxon>Mucilaginibacter</taxon>
    </lineage>
</organism>
<accession>A0AAE6MKH7</accession>
<evidence type="ECO:0000256" key="1">
    <source>
        <dbReference type="SAM" id="Phobius"/>
    </source>
</evidence>
<keyword evidence="5" id="KW-1185">Reference proteome</keyword>
<evidence type="ECO:0000313" key="4">
    <source>
        <dbReference type="Proteomes" id="UP000250557"/>
    </source>
</evidence>
<evidence type="ECO:0000313" key="5">
    <source>
        <dbReference type="Proteomes" id="UP000663940"/>
    </source>
</evidence>
<keyword evidence="1" id="KW-0812">Transmembrane</keyword>
<evidence type="ECO:0000313" key="3">
    <source>
        <dbReference type="EMBL" id="QTE51018.1"/>
    </source>
</evidence>
<keyword evidence="1" id="KW-1133">Transmembrane helix</keyword>
<keyword evidence="1" id="KW-0472">Membrane</keyword>
<dbReference type="EMBL" id="CP043451">
    <property type="protein sequence ID" value="QEM06454.1"/>
    <property type="molecule type" value="Genomic_DNA"/>
</dbReference>
<dbReference type="Proteomes" id="UP000663940">
    <property type="component" value="Chromosome"/>
</dbReference>